<dbReference type="SUPFAM" id="SSF54736">
    <property type="entry name" value="ClpS-like"/>
    <property type="match status" value="1"/>
</dbReference>
<feature type="chain" id="PRO_5012478869" evidence="1">
    <location>
        <begin position="24"/>
        <end position="573"/>
    </location>
</feature>
<dbReference type="STRING" id="1891926.Fuma_00852"/>
<dbReference type="InterPro" id="IPR014719">
    <property type="entry name" value="Ribosomal_bL12_C/ClpS-like"/>
</dbReference>
<evidence type="ECO:0000313" key="4">
    <source>
        <dbReference type="Proteomes" id="UP000187735"/>
    </source>
</evidence>
<dbReference type="Gene3D" id="3.30.1390.10">
    <property type="match status" value="1"/>
</dbReference>
<dbReference type="RefSeq" id="WP_083731790.1">
    <property type="nucleotide sequence ID" value="NZ_CP017641.1"/>
</dbReference>
<gene>
    <name evidence="3" type="primary">rplL_1</name>
    <name evidence="3" type="ORF">Fuma_00852</name>
</gene>
<organism evidence="3 4">
    <name type="scientific">Fuerstiella marisgermanici</name>
    <dbReference type="NCBI Taxonomy" id="1891926"/>
    <lineage>
        <taxon>Bacteria</taxon>
        <taxon>Pseudomonadati</taxon>
        <taxon>Planctomycetota</taxon>
        <taxon>Planctomycetia</taxon>
        <taxon>Planctomycetales</taxon>
        <taxon>Planctomycetaceae</taxon>
        <taxon>Fuerstiella</taxon>
    </lineage>
</organism>
<dbReference type="SUPFAM" id="SSF54160">
    <property type="entry name" value="Chromo domain-like"/>
    <property type="match status" value="1"/>
</dbReference>
<proteinExistence type="predicted"/>
<evidence type="ECO:0000313" key="3">
    <source>
        <dbReference type="EMBL" id="APZ91266.1"/>
    </source>
</evidence>
<dbReference type="GO" id="GO:0003735">
    <property type="term" value="F:structural constituent of ribosome"/>
    <property type="evidence" value="ECO:0007669"/>
    <property type="project" value="InterPro"/>
</dbReference>
<feature type="domain" description="Large ribosomal subunit protein bL12 C-terminal" evidence="2">
    <location>
        <begin position="500"/>
        <end position="565"/>
    </location>
</feature>
<dbReference type="InterPro" id="IPR013823">
    <property type="entry name" value="Ribosomal_bL12_C"/>
</dbReference>
<dbReference type="Pfam" id="PF00542">
    <property type="entry name" value="Ribosomal_L12"/>
    <property type="match status" value="1"/>
</dbReference>
<feature type="signal peptide" evidence="1">
    <location>
        <begin position="1"/>
        <end position="23"/>
    </location>
</feature>
<dbReference type="EMBL" id="CP017641">
    <property type="protein sequence ID" value="APZ91266.1"/>
    <property type="molecule type" value="Genomic_DNA"/>
</dbReference>
<dbReference type="GO" id="GO:0005840">
    <property type="term" value="C:ribosome"/>
    <property type="evidence" value="ECO:0007669"/>
    <property type="project" value="UniProtKB-KW"/>
</dbReference>
<evidence type="ECO:0000259" key="2">
    <source>
        <dbReference type="Pfam" id="PF00542"/>
    </source>
</evidence>
<dbReference type="AlphaFoldDB" id="A0A1P8WB55"/>
<keyword evidence="3" id="KW-0689">Ribosomal protein</keyword>
<dbReference type="KEGG" id="fmr:Fuma_00852"/>
<keyword evidence="4" id="KW-1185">Reference proteome</keyword>
<accession>A0A1P8WB55</accession>
<name>A0A1P8WB55_9PLAN</name>
<dbReference type="InterPro" id="IPR016197">
    <property type="entry name" value="Chromo-like_dom_sf"/>
</dbReference>
<dbReference type="Proteomes" id="UP000187735">
    <property type="component" value="Chromosome"/>
</dbReference>
<evidence type="ECO:0000256" key="1">
    <source>
        <dbReference type="SAM" id="SignalP"/>
    </source>
</evidence>
<keyword evidence="3" id="KW-0687">Ribonucleoprotein</keyword>
<keyword evidence="1" id="KW-0732">Signal</keyword>
<dbReference type="GO" id="GO:0006412">
    <property type="term" value="P:translation"/>
    <property type="evidence" value="ECO:0007669"/>
    <property type="project" value="InterPro"/>
</dbReference>
<protein>
    <submittedName>
        <fullName evidence="3">50S ribosomal protein L7/L12</fullName>
    </submittedName>
</protein>
<reference evidence="3 4" key="1">
    <citation type="journal article" date="2016" name="Front. Microbiol.">
        <title>Fuerstia marisgermanicae gen. nov., sp. nov., an Unusual Member of the Phylum Planctomycetes from the German Wadden Sea.</title>
        <authorList>
            <person name="Kohn T."/>
            <person name="Heuer A."/>
            <person name="Jogler M."/>
            <person name="Vollmers J."/>
            <person name="Boedeker C."/>
            <person name="Bunk B."/>
            <person name="Rast P."/>
            <person name="Borchert D."/>
            <person name="Glockner I."/>
            <person name="Freese H.M."/>
            <person name="Klenk H.P."/>
            <person name="Overmann J."/>
            <person name="Kaster A.K."/>
            <person name="Rohde M."/>
            <person name="Wiegand S."/>
            <person name="Jogler C."/>
        </authorList>
    </citation>
    <scope>NUCLEOTIDE SEQUENCE [LARGE SCALE GENOMIC DNA]</scope>
    <source>
        <strain evidence="3 4">NH11</strain>
    </source>
</reference>
<sequence length="573" mass="62973" precursor="true">MWKVVRNLLLGGLASLTLASANAQTPKTSDSADLVKRMGGEKVLPLSSGPLVNPLCRFDEHPWFEISNLRPGSNLRNALEMDFVCTGPLTGTFHVVATTNGRQHRFPISTTVLNQRRGLITCSYDVLKDKTEFGADVEAYVEFTDTAPIGNRRYYRSAPKPVNPLYFKVSKSAIRGNVPTVTYARELRPNELRIYETRKKKYGPPPPPPAGYSVAERTVTLVPGTPVLAAFEGEWMKAEVLSVSQASGTPRITIHWPQLGHARNKWHPTSAIALSKETVEKLATDPSSFKPSVIIPEGALQPPPAGEVVLTADVKLVPGTPVSVYIVGGGWEYKVTSATAGTVTAIRNPHGRQEEQFRRDQITIRKDVLAQLKSPKAVAEFAAELTAMRKATRKRSFRSYPIRIDIPSGYARVTEKTPLKPGMKCKVSWGSRWDEVELLSAPEDGGVEIYWPKWSNKYVVTLESLIASESAVQTPIARNNATAATTENGKSMAASHGPTFRIRLKETKRSRVAVMKLIMELTDVDLPTAKEVLDFTPIVVKSGLTSSAAEEWREKFEAAGAVVTVEADKTKQE</sequence>
<dbReference type="OrthoDB" id="272716at2"/>